<dbReference type="NCBIfam" id="TIGR01420">
    <property type="entry name" value="pilT_fam"/>
    <property type="match status" value="1"/>
</dbReference>
<dbReference type="CDD" id="cd01131">
    <property type="entry name" value="PilT"/>
    <property type="match status" value="1"/>
</dbReference>
<dbReference type="RefSeq" id="WP_353980788.1">
    <property type="nucleotide sequence ID" value="NZ_CP159578.1"/>
</dbReference>
<dbReference type="Gene3D" id="3.40.50.300">
    <property type="entry name" value="P-loop containing nucleotide triphosphate hydrolases"/>
    <property type="match status" value="1"/>
</dbReference>
<dbReference type="AlphaFoldDB" id="A0AB74UFS3"/>
<evidence type="ECO:0000313" key="3">
    <source>
        <dbReference type="EMBL" id="XCJ79885.1"/>
    </source>
</evidence>
<dbReference type="InterPro" id="IPR001482">
    <property type="entry name" value="T2SS/T4SS_dom"/>
</dbReference>
<sequence length="379" mass="41714">MTPHQWFEQLLDIMIAKQASDLLISTGAPPCLKLDGKLVALGDVPLRPEQVRELVATTLPQGGREDFEREREANFALSLSGKGRFRVSAFFQRSQQAMVVRRIAYDIPALESLGLPEAVASLPTIRRGLVLVVGGTGSGKSTTLASMIQHRNRTSGGHIICIEDPIEYMHPHQRGIINQREVGIDTESYEIGLRNALRQAPDVIVIGEIRSRDTMELALAFAETGHLCLATLHANNADQAVERILNLFPAERHDQIWMDLSLNLRAVVAQQLLPRRDGEGRCLATEVMLQSPLISELIRRGEISELKPLIRRSRELGMQTFDQSLYALYSQGLIGEHVALSHADSANDLRMLIKYGEAGASGEVGGEAGEGQFTLADDD</sequence>
<dbReference type="PANTHER" id="PTHR30486">
    <property type="entry name" value="TWITCHING MOTILITY PROTEIN PILT"/>
    <property type="match status" value="1"/>
</dbReference>
<dbReference type="InterPro" id="IPR006321">
    <property type="entry name" value="PilT/PilU"/>
</dbReference>
<dbReference type="SUPFAM" id="SSF52540">
    <property type="entry name" value="P-loop containing nucleoside triphosphate hydrolases"/>
    <property type="match status" value="1"/>
</dbReference>
<evidence type="ECO:0000259" key="2">
    <source>
        <dbReference type="SMART" id="SM00382"/>
    </source>
</evidence>
<comment type="similarity">
    <text evidence="1">Belongs to the GSP E family.</text>
</comment>
<dbReference type="Pfam" id="PF00437">
    <property type="entry name" value="T2SSE"/>
    <property type="match status" value="1"/>
</dbReference>
<dbReference type="Gene3D" id="3.30.450.90">
    <property type="match status" value="1"/>
</dbReference>
<dbReference type="InterPro" id="IPR027417">
    <property type="entry name" value="P-loop_NTPase"/>
</dbReference>
<accession>A0AB74UFS3</accession>
<name>A0AB74UFS3_9GAMM</name>
<reference evidence="3" key="1">
    <citation type="submission" date="2024-06" db="EMBL/GenBank/DDBJ databases">
        <title>Complete genome of Salinicola endophyticus HNIBRBA4755.</title>
        <authorList>
            <person name="Shin S.Y."/>
            <person name="Kang H."/>
            <person name="Song J."/>
        </authorList>
    </citation>
    <scope>NUCLEOTIDE SEQUENCE</scope>
    <source>
        <strain evidence="3">HNIBRBA4755</strain>
    </source>
</reference>
<protein>
    <submittedName>
        <fullName evidence="3">PilT/PilU family type 4a pilus ATPase</fullName>
    </submittedName>
</protein>
<organism evidence="3">
    <name type="scientific">Salinicola endophyticus</name>
    <dbReference type="NCBI Taxonomy" id="1949083"/>
    <lineage>
        <taxon>Bacteria</taxon>
        <taxon>Pseudomonadati</taxon>
        <taxon>Pseudomonadota</taxon>
        <taxon>Gammaproteobacteria</taxon>
        <taxon>Oceanospirillales</taxon>
        <taxon>Halomonadaceae</taxon>
        <taxon>Salinicola</taxon>
    </lineage>
</organism>
<dbReference type="EMBL" id="CP159578">
    <property type="protein sequence ID" value="XCJ79885.1"/>
    <property type="molecule type" value="Genomic_DNA"/>
</dbReference>
<gene>
    <name evidence="3" type="ORF">ABV408_01525</name>
</gene>
<dbReference type="InterPro" id="IPR050921">
    <property type="entry name" value="T4SS_GSP_E_ATPase"/>
</dbReference>
<proteinExistence type="inferred from homology"/>
<dbReference type="GO" id="GO:0005524">
    <property type="term" value="F:ATP binding"/>
    <property type="evidence" value="ECO:0007669"/>
    <property type="project" value="InterPro"/>
</dbReference>
<evidence type="ECO:0000256" key="1">
    <source>
        <dbReference type="ARBA" id="ARBA00006611"/>
    </source>
</evidence>
<dbReference type="PANTHER" id="PTHR30486:SF12">
    <property type="entry name" value="TYPE IV PILUS ATPASE PILU"/>
    <property type="match status" value="1"/>
</dbReference>
<dbReference type="InterPro" id="IPR003593">
    <property type="entry name" value="AAA+_ATPase"/>
</dbReference>
<dbReference type="SMART" id="SM00382">
    <property type="entry name" value="AAA"/>
    <property type="match status" value="1"/>
</dbReference>
<feature type="domain" description="AAA+ ATPase" evidence="2">
    <location>
        <begin position="126"/>
        <end position="293"/>
    </location>
</feature>
<dbReference type="GO" id="GO:0016887">
    <property type="term" value="F:ATP hydrolysis activity"/>
    <property type="evidence" value="ECO:0007669"/>
    <property type="project" value="InterPro"/>
</dbReference>